<gene>
    <name evidence="2" type="ORF">OCTVUL_1B023747</name>
</gene>
<feature type="compositionally biased region" description="Polar residues" evidence="1">
    <location>
        <begin position="46"/>
        <end position="56"/>
    </location>
</feature>
<feature type="region of interest" description="Disordered" evidence="1">
    <location>
        <begin position="1"/>
        <end position="56"/>
    </location>
</feature>
<evidence type="ECO:0000313" key="2">
    <source>
        <dbReference type="EMBL" id="CAI9737512.1"/>
    </source>
</evidence>
<sequence length="211" mass="24231">MERTGMPSPTPTLQPRTGPPLRVKTCSGARRRDAERTATRPRGSEATHTARPTRSSEPILLPKVRIHFADFPYLHWRYRREAVHLGDLLRMVGTDRLESCDSLRTRIFQGRRERTGRRPRRGALQVPYPYLRTSRFHGRGPLRRRENSSRGSRQRLRARLRCRCFARPPASTTDALLGRARRVPADGRALSEFGFGNINPIPFRCEAGRVL</sequence>
<dbReference type="EMBL" id="OX597833">
    <property type="protein sequence ID" value="CAI9737512.1"/>
    <property type="molecule type" value="Genomic_DNA"/>
</dbReference>
<reference evidence="2" key="1">
    <citation type="submission" date="2023-08" db="EMBL/GenBank/DDBJ databases">
        <authorList>
            <person name="Alioto T."/>
            <person name="Alioto T."/>
            <person name="Gomez Garrido J."/>
        </authorList>
    </citation>
    <scope>NUCLEOTIDE SEQUENCE</scope>
</reference>
<name>A0AA36FH96_OCTVU</name>
<dbReference type="Proteomes" id="UP001162480">
    <property type="component" value="Chromosome 20"/>
</dbReference>
<evidence type="ECO:0000256" key="1">
    <source>
        <dbReference type="SAM" id="MobiDB-lite"/>
    </source>
</evidence>
<proteinExistence type="predicted"/>
<feature type="compositionally biased region" description="Basic and acidic residues" evidence="1">
    <location>
        <begin position="30"/>
        <end position="45"/>
    </location>
</feature>
<accession>A0AA36FH96</accession>
<evidence type="ECO:0000313" key="3">
    <source>
        <dbReference type="Proteomes" id="UP001162480"/>
    </source>
</evidence>
<keyword evidence="3" id="KW-1185">Reference proteome</keyword>
<organism evidence="2 3">
    <name type="scientific">Octopus vulgaris</name>
    <name type="common">Common octopus</name>
    <dbReference type="NCBI Taxonomy" id="6645"/>
    <lineage>
        <taxon>Eukaryota</taxon>
        <taxon>Metazoa</taxon>
        <taxon>Spiralia</taxon>
        <taxon>Lophotrochozoa</taxon>
        <taxon>Mollusca</taxon>
        <taxon>Cephalopoda</taxon>
        <taxon>Coleoidea</taxon>
        <taxon>Octopodiformes</taxon>
        <taxon>Octopoda</taxon>
        <taxon>Incirrata</taxon>
        <taxon>Octopodidae</taxon>
        <taxon>Octopus</taxon>
    </lineage>
</organism>
<protein>
    <submittedName>
        <fullName evidence="2">Uncharacterized protein</fullName>
    </submittedName>
</protein>
<dbReference type="AlphaFoldDB" id="A0AA36FH96"/>